<feature type="domain" description="FAD-binding" evidence="2">
    <location>
        <begin position="8"/>
        <end position="341"/>
    </location>
</feature>
<dbReference type="PRINTS" id="PR00420">
    <property type="entry name" value="RNGMNOXGNASE"/>
</dbReference>
<dbReference type="InterPro" id="IPR050631">
    <property type="entry name" value="PheA/TfdB_FAD_monoxygenase"/>
</dbReference>
<dbReference type="Gene3D" id="3.50.50.60">
    <property type="entry name" value="FAD/NAD(P)-binding domain"/>
    <property type="match status" value="1"/>
</dbReference>
<gene>
    <name evidence="3" type="ORF">D7V93_09925</name>
</gene>
<dbReference type="EMBL" id="RAWB01000077">
    <property type="protein sequence ID" value="RKH62558.1"/>
    <property type="molecule type" value="Genomic_DNA"/>
</dbReference>
<proteinExistence type="predicted"/>
<dbReference type="NCBIfam" id="NF004833">
    <property type="entry name" value="PRK06185.1-1"/>
    <property type="match status" value="1"/>
</dbReference>
<dbReference type="PANTHER" id="PTHR43476">
    <property type="entry name" value="3-(3-HYDROXY-PHENYL)PROPIONATE/3-HYDROXYCINNAMIC ACID HYDROXYLASE"/>
    <property type="match status" value="1"/>
</dbReference>
<comment type="caution">
    <text evidence="3">The sequence shown here is derived from an EMBL/GenBank/DDBJ whole genome shotgun (WGS) entry which is preliminary data.</text>
</comment>
<evidence type="ECO:0000256" key="1">
    <source>
        <dbReference type="ARBA" id="ARBA00023002"/>
    </source>
</evidence>
<dbReference type="InterPro" id="IPR036188">
    <property type="entry name" value="FAD/NAD-bd_sf"/>
</dbReference>
<dbReference type="GO" id="GO:0016491">
    <property type="term" value="F:oxidoreductase activity"/>
    <property type="evidence" value="ECO:0007669"/>
    <property type="project" value="UniProtKB-KW"/>
</dbReference>
<keyword evidence="4" id="KW-1185">Reference proteome</keyword>
<keyword evidence="1" id="KW-0560">Oxidoreductase</keyword>
<name>A0A3A8Q3A6_9BACT</name>
<evidence type="ECO:0000313" key="3">
    <source>
        <dbReference type="EMBL" id="RKH62558.1"/>
    </source>
</evidence>
<reference evidence="4" key="1">
    <citation type="submission" date="2018-09" db="EMBL/GenBank/DDBJ databases">
        <authorList>
            <person name="Livingstone P.G."/>
            <person name="Whitworth D.E."/>
        </authorList>
    </citation>
    <scope>NUCLEOTIDE SEQUENCE [LARGE SCALE GENOMIC DNA]</scope>
    <source>
        <strain evidence="4">CA051B</strain>
    </source>
</reference>
<dbReference type="NCBIfam" id="NF004834">
    <property type="entry name" value="PRK06185.1-3"/>
    <property type="match status" value="1"/>
</dbReference>
<evidence type="ECO:0000259" key="2">
    <source>
        <dbReference type="Pfam" id="PF01494"/>
    </source>
</evidence>
<dbReference type="Pfam" id="PF01494">
    <property type="entry name" value="FAD_binding_3"/>
    <property type="match status" value="1"/>
</dbReference>
<protein>
    <submittedName>
        <fullName evidence="3">FAD-dependent oxidoreductase</fullName>
    </submittedName>
</protein>
<dbReference type="GO" id="GO:0071949">
    <property type="term" value="F:FAD binding"/>
    <property type="evidence" value="ECO:0007669"/>
    <property type="project" value="InterPro"/>
</dbReference>
<accession>A0A3A8Q3A6</accession>
<dbReference type="InterPro" id="IPR002938">
    <property type="entry name" value="FAD-bd"/>
</dbReference>
<organism evidence="3 4">
    <name type="scientific">Corallococcus llansteffanensis</name>
    <dbReference type="NCBI Taxonomy" id="2316731"/>
    <lineage>
        <taxon>Bacteria</taxon>
        <taxon>Pseudomonadati</taxon>
        <taxon>Myxococcota</taxon>
        <taxon>Myxococcia</taxon>
        <taxon>Myxococcales</taxon>
        <taxon>Cystobacterineae</taxon>
        <taxon>Myxococcaceae</taxon>
        <taxon>Corallococcus</taxon>
    </lineage>
</organism>
<dbReference type="SUPFAM" id="SSF51905">
    <property type="entry name" value="FAD/NAD(P)-binding domain"/>
    <property type="match status" value="1"/>
</dbReference>
<sequence>MADETLTTQCCIAGGGPAGMMLGLLLARAGVDVTVLEKHADFLRDFRGDTLHPSTLELMHELGWMEELLALPHQKAPTLRFQSGSHDVVIGDFTHLPTHARYIAFMPQWDLLDFLARKASAYPGFHLRRCAEVTDVLRDQGQAVGLRARTPDGTLEVRASLVVAADGRTSTVRQRSGLEVEELGAPMDVLWFRVTRKPGDPEEPMGRFEGGQIFILINRGDQWQCGRVIAKGAFEPLRQRGLASFRDDFARLAPFLADRAAELSTWDDVKLLTVRVDRLRTWYQPGLLCIGDAAHAMSPVAGVGINLAVQDAVAAANLLAAPLLEGRVTPDHLRQVQQRREWPTRFTQRAQVLIQDRVLRPALRAPSNRTGLPLPLWLMRHVPALRRIPARLIGLGVRPEHVRTSAAPAMPASR</sequence>
<dbReference type="PANTHER" id="PTHR43476:SF5">
    <property type="entry name" value="FAD-DEPENDENT MONOOXYGENASE"/>
    <property type="match status" value="1"/>
</dbReference>
<dbReference type="RefSeq" id="WP_120643158.1">
    <property type="nucleotide sequence ID" value="NZ_RAWB01000077.1"/>
</dbReference>
<dbReference type="Proteomes" id="UP000272888">
    <property type="component" value="Unassembled WGS sequence"/>
</dbReference>
<evidence type="ECO:0000313" key="4">
    <source>
        <dbReference type="Proteomes" id="UP000272888"/>
    </source>
</evidence>
<dbReference type="AlphaFoldDB" id="A0A3A8Q3A6"/>